<evidence type="ECO:0000313" key="8">
    <source>
        <dbReference type="Proteomes" id="UP001163714"/>
    </source>
</evidence>
<dbReference type="PROSITE" id="PS00675">
    <property type="entry name" value="SIGMA54_INTERACT_1"/>
    <property type="match status" value="1"/>
</dbReference>
<dbReference type="Gene3D" id="1.10.10.60">
    <property type="entry name" value="Homeodomain-like"/>
    <property type="match status" value="1"/>
</dbReference>
<dbReference type="SUPFAM" id="SSF46689">
    <property type="entry name" value="Homeodomain-like"/>
    <property type="match status" value="1"/>
</dbReference>
<dbReference type="Proteomes" id="UP001163714">
    <property type="component" value="Unassembled WGS sequence"/>
</dbReference>
<keyword evidence="4" id="KW-0238">DNA-binding</keyword>
<accession>A0ABT3ICW2</accession>
<keyword evidence="5" id="KW-0804">Transcription</keyword>
<keyword evidence="1" id="KW-0547">Nucleotide-binding</keyword>
<protein>
    <submittedName>
        <fullName evidence="7">Nitric oxide reductase transcriptional regulator NorR</fullName>
    </submittedName>
</protein>
<evidence type="ECO:0000256" key="2">
    <source>
        <dbReference type="ARBA" id="ARBA00022840"/>
    </source>
</evidence>
<dbReference type="Gene3D" id="3.40.50.300">
    <property type="entry name" value="P-loop containing nucleotide triphosphate hydrolases"/>
    <property type="match status" value="1"/>
</dbReference>
<organism evidence="7 8">
    <name type="scientific">Shewanella subflava</name>
    <dbReference type="NCBI Taxonomy" id="2986476"/>
    <lineage>
        <taxon>Bacteria</taxon>
        <taxon>Pseudomonadati</taxon>
        <taxon>Pseudomonadota</taxon>
        <taxon>Gammaproteobacteria</taxon>
        <taxon>Alteromonadales</taxon>
        <taxon>Shewanellaceae</taxon>
        <taxon>Shewanella</taxon>
    </lineage>
</organism>
<dbReference type="PANTHER" id="PTHR32071:SF35">
    <property type="entry name" value="ANAEROBIC NITRIC OXIDE REDUCTASE TRANSCRIPTION REGULATOR NORR"/>
    <property type="match status" value="1"/>
</dbReference>
<keyword evidence="3" id="KW-0805">Transcription regulation</keyword>
<evidence type="ECO:0000313" key="7">
    <source>
        <dbReference type="EMBL" id="MCW3173899.1"/>
    </source>
</evidence>
<dbReference type="Gene3D" id="1.10.8.60">
    <property type="match status" value="1"/>
</dbReference>
<dbReference type="SUPFAM" id="SSF52540">
    <property type="entry name" value="P-loop containing nucleoside triphosphate hydrolases"/>
    <property type="match status" value="1"/>
</dbReference>
<proteinExistence type="predicted"/>
<name>A0ABT3ICW2_9GAMM</name>
<comment type="caution">
    <text evidence="7">The sequence shown here is derived from an EMBL/GenBank/DDBJ whole genome shotgun (WGS) entry which is preliminary data.</text>
</comment>
<evidence type="ECO:0000256" key="1">
    <source>
        <dbReference type="ARBA" id="ARBA00022741"/>
    </source>
</evidence>
<dbReference type="InterPro" id="IPR003593">
    <property type="entry name" value="AAA+_ATPase"/>
</dbReference>
<dbReference type="EMBL" id="JAPDMX010000031">
    <property type="protein sequence ID" value="MCW3173899.1"/>
    <property type="molecule type" value="Genomic_DNA"/>
</dbReference>
<dbReference type="SMART" id="SM00065">
    <property type="entry name" value="GAF"/>
    <property type="match status" value="1"/>
</dbReference>
<dbReference type="InterPro" id="IPR029016">
    <property type="entry name" value="GAF-like_dom_sf"/>
</dbReference>
<dbReference type="InterPro" id="IPR009057">
    <property type="entry name" value="Homeodomain-like_sf"/>
</dbReference>
<dbReference type="InterPro" id="IPR027417">
    <property type="entry name" value="P-loop_NTPase"/>
</dbReference>
<evidence type="ECO:0000256" key="3">
    <source>
        <dbReference type="ARBA" id="ARBA00023015"/>
    </source>
</evidence>
<feature type="domain" description="Sigma-54 factor interaction" evidence="6">
    <location>
        <begin position="191"/>
        <end position="423"/>
    </location>
</feature>
<dbReference type="Pfam" id="PF25601">
    <property type="entry name" value="AAA_lid_14"/>
    <property type="match status" value="1"/>
</dbReference>
<dbReference type="NCBIfam" id="NF003451">
    <property type="entry name" value="PRK05022.1"/>
    <property type="match status" value="1"/>
</dbReference>
<evidence type="ECO:0000256" key="5">
    <source>
        <dbReference type="ARBA" id="ARBA00023163"/>
    </source>
</evidence>
<dbReference type="Gene3D" id="3.30.450.40">
    <property type="match status" value="1"/>
</dbReference>
<dbReference type="PROSITE" id="PS50045">
    <property type="entry name" value="SIGMA54_INTERACT_4"/>
    <property type="match status" value="1"/>
</dbReference>
<dbReference type="PANTHER" id="PTHR32071">
    <property type="entry name" value="TRANSCRIPTIONAL REGULATORY PROTEIN"/>
    <property type="match status" value="1"/>
</dbReference>
<dbReference type="InterPro" id="IPR058031">
    <property type="entry name" value="AAA_lid_NorR"/>
</dbReference>
<dbReference type="SMART" id="SM00382">
    <property type="entry name" value="AAA"/>
    <property type="match status" value="1"/>
</dbReference>
<dbReference type="InterPro" id="IPR025944">
    <property type="entry name" value="Sigma_54_int_dom_CS"/>
</dbReference>
<dbReference type="PROSITE" id="PS00688">
    <property type="entry name" value="SIGMA54_INTERACT_3"/>
    <property type="match status" value="1"/>
</dbReference>
<sequence>MLAQTLLDIALDLSQSLPKKALYQRFMTAVNQVMPCDAVALLEYQGNELVPVAVDGLLPEVLGMGFAPHEHPRLEAIMASRHPIRFNADSELADPYDGYLVIDPKRVLDVHACIGCSLYVEDTLVGVLTLDSLNVGAFDTTSDISIATLAALAAATIRNVNLLTLLERQESHSANDIESSFKQKPLKKSDFIGETPCMLSLKDDIRIVANSDLCVLISGETGVGKEVVARTLHAQSKRKQQALVQLNCAALPETLAESELFGHVKGAFTGATKDRMGKFELAHQGTLFLDEVGELSLELQAKLLRVIQDGEIQRLGLDRNIHVDVRIIAASNRNLLHAVSEGHFREDLYHRLCVYPLHVPPLRERQGDIPPLCGNIVTNLKHKIGLSSAKTVRLSEDAMQILLTYSWPGNVRELQNVLMRAALKASAEGKSVTIIQRHHLTFAGEQFKQVSIQPRSSLSVASAAQFSSSAPLKPETLKSEQFKQGLTNQDIVKSEPAISVVTSATATDNANGDNQLNNSENTHSLFLNKGQSFNDKVAEFQRHVIRQSLEDNNHVWAKAARQLQLDRGNLHRQAKRLGLIS</sequence>
<dbReference type="RefSeq" id="WP_264728290.1">
    <property type="nucleotide sequence ID" value="NZ_JAPDMX010000031.1"/>
</dbReference>
<evidence type="ECO:0000259" key="6">
    <source>
        <dbReference type="PROSITE" id="PS50045"/>
    </source>
</evidence>
<dbReference type="Pfam" id="PF01590">
    <property type="entry name" value="GAF"/>
    <property type="match status" value="1"/>
</dbReference>
<keyword evidence="8" id="KW-1185">Reference proteome</keyword>
<dbReference type="CDD" id="cd00009">
    <property type="entry name" value="AAA"/>
    <property type="match status" value="1"/>
</dbReference>
<dbReference type="InterPro" id="IPR002078">
    <property type="entry name" value="Sigma_54_int"/>
</dbReference>
<dbReference type="SUPFAM" id="SSF55781">
    <property type="entry name" value="GAF domain-like"/>
    <property type="match status" value="1"/>
</dbReference>
<dbReference type="InterPro" id="IPR025662">
    <property type="entry name" value="Sigma_54_int_dom_ATP-bd_1"/>
</dbReference>
<dbReference type="Pfam" id="PF00158">
    <property type="entry name" value="Sigma54_activat"/>
    <property type="match status" value="1"/>
</dbReference>
<dbReference type="InterPro" id="IPR003018">
    <property type="entry name" value="GAF"/>
</dbReference>
<evidence type="ECO:0000256" key="4">
    <source>
        <dbReference type="ARBA" id="ARBA00023125"/>
    </source>
</evidence>
<reference evidence="7" key="1">
    <citation type="submission" date="2022-10" db="EMBL/GenBank/DDBJ databases">
        <title>Shewanella flava sp. nov, isolated from the estuary of the Fenhe River into the Yellow River.</title>
        <authorList>
            <person name="Li Y."/>
        </authorList>
    </citation>
    <scope>NUCLEOTIDE SEQUENCE</scope>
    <source>
        <strain evidence="7">FYR11-62</strain>
    </source>
</reference>
<gene>
    <name evidence="7" type="primary">norR</name>
    <name evidence="7" type="ORF">OHT75_15585</name>
</gene>
<keyword evidence="2" id="KW-0067">ATP-binding</keyword>